<feature type="domain" description="Response regulatory" evidence="3">
    <location>
        <begin position="4"/>
        <end position="117"/>
    </location>
</feature>
<evidence type="ECO:0000313" key="4">
    <source>
        <dbReference type="EMBL" id="NYI09642.1"/>
    </source>
</evidence>
<keyword evidence="4" id="KW-0238">DNA-binding</keyword>
<dbReference type="SUPFAM" id="SSF52172">
    <property type="entry name" value="CheY-like"/>
    <property type="match status" value="1"/>
</dbReference>
<evidence type="ECO:0000259" key="3">
    <source>
        <dbReference type="PROSITE" id="PS50110"/>
    </source>
</evidence>
<proteinExistence type="predicted"/>
<dbReference type="SMART" id="SM00448">
    <property type="entry name" value="REC"/>
    <property type="match status" value="1"/>
</dbReference>
<dbReference type="GO" id="GO:0000160">
    <property type="term" value="P:phosphorelay signal transduction system"/>
    <property type="evidence" value="ECO:0007669"/>
    <property type="project" value="InterPro"/>
</dbReference>
<keyword evidence="1 2" id="KW-0597">Phosphoprotein</keyword>
<organism evidence="4 5">
    <name type="scientific">Nocardioides marinus</name>
    <dbReference type="NCBI Taxonomy" id="374514"/>
    <lineage>
        <taxon>Bacteria</taxon>
        <taxon>Bacillati</taxon>
        <taxon>Actinomycetota</taxon>
        <taxon>Actinomycetes</taxon>
        <taxon>Propionibacteriales</taxon>
        <taxon>Nocardioidaceae</taxon>
        <taxon>Nocardioides</taxon>
    </lineage>
</organism>
<dbReference type="PANTHER" id="PTHR44591">
    <property type="entry name" value="STRESS RESPONSE REGULATOR PROTEIN 1"/>
    <property type="match status" value="1"/>
</dbReference>
<name>A0A7Y9YE79_9ACTN</name>
<dbReference type="Pfam" id="PF00072">
    <property type="entry name" value="Response_reg"/>
    <property type="match status" value="1"/>
</dbReference>
<dbReference type="InterPro" id="IPR001789">
    <property type="entry name" value="Sig_transdc_resp-reg_receiver"/>
</dbReference>
<evidence type="ECO:0000256" key="1">
    <source>
        <dbReference type="ARBA" id="ARBA00022553"/>
    </source>
</evidence>
<evidence type="ECO:0000256" key="2">
    <source>
        <dbReference type="PROSITE-ProRule" id="PRU00169"/>
    </source>
</evidence>
<evidence type="ECO:0000313" key="5">
    <source>
        <dbReference type="Proteomes" id="UP000537326"/>
    </source>
</evidence>
<dbReference type="GO" id="GO:0003677">
    <property type="term" value="F:DNA binding"/>
    <property type="evidence" value="ECO:0007669"/>
    <property type="project" value="UniProtKB-KW"/>
</dbReference>
<dbReference type="InterPro" id="IPR011006">
    <property type="entry name" value="CheY-like_superfamily"/>
</dbReference>
<sequence length="125" mass="13048">MPKQILVVDDDPDLSLLMTLFLRKHGHEVVTAGDGRAALERVRASTPDLVVLDWNMPHLDGLGLAAAVRGELGLTSLPLLMVTALPDHAQALAAGIDKVVSKPFSSAVLIGAVEELLASAGRAPA</sequence>
<protein>
    <submittedName>
        <fullName evidence="4">DNA-binding response OmpR family regulator</fullName>
    </submittedName>
</protein>
<dbReference type="InterPro" id="IPR050595">
    <property type="entry name" value="Bact_response_regulator"/>
</dbReference>
<feature type="modified residue" description="4-aspartylphosphate" evidence="2">
    <location>
        <position position="53"/>
    </location>
</feature>
<dbReference type="AlphaFoldDB" id="A0A7Y9YE79"/>
<dbReference type="RefSeq" id="WP_179530584.1">
    <property type="nucleotide sequence ID" value="NZ_BAAAPP010000012.1"/>
</dbReference>
<dbReference type="EMBL" id="JACBZI010000001">
    <property type="protein sequence ID" value="NYI09642.1"/>
    <property type="molecule type" value="Genomic_DNA"/>
</dbReference>
<dbReference type="Proteomes" id="UP000537326">
    <property type="component" value="Unassembled WGS sequence"/>
</dbReference>
<dbReference type="Gene3D" id="3.40.50.2300">
    <property type="match status" value="1"/>
</dbReference>
<dbReference type="PROSITE" id="PS50110">
    <property type="entry name" value="RESPONSE_REGULATORY"/>
    <property type="match status" value="1"/>
</dbReference>
<comment type="caution">
    <text evidence="4">The sequence shown here is derived from an EMBL/GenBank/DDBJ whole genome shotgun (WGS) entry which is preliminary data.</text>
</comment>
<keyword evidence="5" id="KW-1185">Reference proteome</keyword>
<reference evidence="4 5" key="1">
    <citation type="submission" date="2020-07" db="EMBL/GenBank/DDBJ databases">
        <title>Sequencing the genomes of 1000 actinobacteria strains.</title>
        <authorList>
            <person name="Klenk H.-P."/>
        </authorList>
    </citation>
    <scope>NUCLEOTIDE SEQUENCE [LARGE SCALE GENOMIC DNA]</scope>
    <source>
        <strain evidence="4 5">DSM 18248</strain>
    </source>
</reference>
<gene>
    <name evidence="4" type="ORF">BKA05_001157</name>
</gene>
<dbReference type="CDD" id="cd17546">
    <property type="entry name" value="REC_hyHK_CKI1_RcsC-like"/>
    <property type="match status" value="1"/>
</dbReference>
<dbReference type="PANTHER" id="PTHR44591:SF18">
    <property type="entry name" value="REGULATORY PROTEIN"/>
    <property type="match status" value="1"/>
</dbReference>
<accession>A0A7Y9YE79</accession>